<evidence type="ECO:0000256" key="2">
    <source>
        <dbReference type="SAM" id="SignalP"/>
    </source>
</evidence>
<name>A0A137PDI6_CONC2</name>
<feature type="region of interest" description="Disordered" evidence="1">
    <location>
        <begin position="55"/>
        <end position="140"/>
    </location>
</feature>
<evidence type="ECO:0000256" key="1">
    <source>
        <dbReference type="SAM" id="MobiDB-lite"/>
    </source>
</evidence>
<dbReference type="Proteomes" id="UP000070444">
    <property type="component" value="Unassembled WGS sequence"/>
</dbReference>
<keyword evidence="2" id="KW-0732">Signal</keyword>
<feature type="compositionally biased region" description="Low complexity" evidence="1">
    <location>
        <begin position="59"/>
        <end position="77"/>
    </location>
</feature>
<proteinExistence type="predicted"/>
<feature type="signal peptide" evidence="2">
    <location>
        <begin position="1"/>
        <end position="19"/>
    </location>
</feature>
<sequence>MINIFKIVLFCSNYLSADAITGYQLTTITLPKTQAQENEVHNWGKIEFNYTISGTSAESNHTNSNTNTNQHGQTQFQEQRHSEYKNEQRKPVMHNDSGRSDFYNQTQSNYDNRYSNNISEQGQNNQNNQYTSNAQSNNDTNVRYDWTINGYNATQWGTPPKESKSTEEIKIQKLTPIVIKENRD</sequence>
<feature type="chain" id="PRO_5007294716" evidence="2">
    <location>
        <begin position="20"/>
        <end position="184"/>
    </location>
</feature>
<dbReference type="EMBL" id="KQ964442">
    <property type="protein sequence ID" value="KXN73050.1"/>
    <property type="molecule type" value="Genomic_DNA"/>
</dbReference>
<dbReference type="AlphaFoldDB" id="A0A137PDI6"/>
<protein>
    <submittedName>
        <fullName evidence="3">Uncharacterized protein</fullName>
    </submittedName>
</protein>
<feature type="region of interest" description="Disordered" evidence="1">
    <location>
        <begin position="155"/>
        <end position="184"/>
    </location>
</feature>
<gene>
    <name evidence="3" type="ORF">CONCODRAFT_4070</name>
</gene>
<organism evidence="3 4">
    <name type="scientific">Conidiobolus coronatus (strain ATCC 28846 / CBS 209.66 / NRRL 28638)</name>
    <name type="common">Delacroixia coronata</name>
    <dbReference type="NCBI Taxonomy" id="796925"/>
    <lineage>
        <taxon>Eukaryota</taxon>
        <taxon>Fungi</taxon>
        <taxon>Fungi incertae sedis</taxon>
        <taxon>Zoopagomycota</taxon>
        <taxon>Entomophthoromycotina</taxon>
        <taxon>Entomophthoromycetes</taxon>
        <taxon>Entomophthorales</taxon>
        <taxon>Ancylistaceae</taxon>
        <taxon>Conidiobolus</taxon>
    </lineage>
</organism>
<reference evidence="3 4" key="1">
    <citation type="journal article" date="2015" name="Genome Biol. Evol.">
        <title>Phylogenomic analyses indicate that early fungi evolved digesting cell walls of algal ancestors of land plants.</title>
        <authorList>
            <person name="Chang Y."/>
            <person name="Wang S."/>
            <person name="Sekimoto S."/>
            <person name="Aerts A.L."/>
            <person name="Choi C."/>
            <person name="Clum A."/>
            <person name="LaButti K.M."/>
            <person name="Lindquist E.A."/>
            <person name="Yee Ngan C."/>
            <person name="Ohm R.A."/>
            <person name="Salamov A.A."/>
            <person name="Grigoriev I.V."/>
            <person name="Spatafora J.W."/>
            <person name="Berbee M.L."/>
        </authorList>
    </citation>
    <scope>NUCLEOTIDE SEQUENCE [LARGE SCALE GENOMIC DNA]</scope>
    <source>
        <strain evidence="3 4">NRRL 28638</strain>
    </source>
</reference>
<accession>A0A137PDI6</accession>
<evidence type="ECO:0000313" key="4">
    <source>
        <dbReference type="Proteomes" id="UP000070444"/>
    </source>
</evidence>
<feature type="compositionally biased region" description="Polar residues" evidence="1">
    <location>
        <begin position="102"/>
        <end position="140"/>
    </location>
</feature>
<keyword evidence="4" id="KW-1185">Reference proteome</keyword>
<feature type="compositionally biased region" description="Basic and acidic residues" evidence="1">
    <location>
        <begin position="78"/>
        <end position="90"/>
    </location>
</feature>
<evidence type="ECO:0000313" key="3">
    <source>
        <dbReference type="EMBL" id="KXN73050.1"/>
    </source>
</evidence>
<feature type="compositionally biased region" description="Basic and acidic residues" evidence="1">
    <location>
        <begin position="161"/>
        <end position="171"/>
    </location>
</feature>